<evidence type="ECO:0000313" key="2">
    <source>
        <dbReference type="EMBL" id="CAF1020655.1"/>
    </source>
</evidence>
<gene>
    <name evidence="1" type="ORF">GPM918_LOCUS6281</name>
    <name evidence="2" type="ORF">OVA965_LOCUS15488</name>
    <name evidence="3" type="ORF">SRO942_LOCUS6281</name>
    <name evidence="4" type="ORF">TMI583_LOCUS15499</name>
</gene>
<dbReference type="Proteomes" id="UP000682733">
    <property type="component" value="Unassembled WGS sequence"/>
</dbReference>
<keyword evidence="5" id="KW-1185">Reference proteome</keyword>
<reference evidence="1" key="1">
    <citation type="submission" date="2021-02" db="EMBL/GenBank/DDBJ databases">
        <authorList>
            <person name="Nowell W R."/>
        </authorList>
    </citation>
    <scope>NUCLEOTIDE SEQUENCE</scope>
</reference>
<dbReference type="EMBL" id="CAJOBA010006991">
    <property type="protein sequence ID" value="CAF3789373.1"/>
    <property type="molecule type" value="Genomic_DNA"/>
</dbReference>
<evidence type="ECO:0000313" key="5">
    <source>
        <dbReference type="Proteomes" id="UP000663829"/>
    </source>
</evidence>
<proteinExistence type="predicted"/>
<sequence length="273" mass="31708">MPNVTKVQLNNILKTRMKDAKIENIIKNKQNLIIIQPSDIVTFNNLVKTFPKDAFAEKDSVKVYVPNNIKNILDTEKVVFIKYVDLDFSIQEIQEALTSHGFQLENVERVYLKKENKPTKTIKVVFDDKLNRDTCLKTGLKIDYLHFSAEAAQPNKEHLQCFKCFKYEHPSKYRQKQEETCKKCVGQHLEKDCTSSKLKCVNCDQQHASNSKQCPDYLKNKEKIQKTIDEYTTELNRTHDMCGDDFSQLTSTRWSNKLFFCGSSSCREDGKNV</sequence>
<name>A0A813WB92_9BILA</name>
<dbReference type="EMBL" id="CAJNOQ010000958">
    <property type="protein sequence ID" value="CAF0855026.1"/>
    <property type="molecule type" value="Genomic_DNA"/>
</dbReference>
<dbReference type="EMBL" id="CAJNOK010006980">
    <property type="protein sequence ID" value="CAF1020655.1"/>
    <property type="molecule type" value="Genomic_DNA"/>
</dbReference>
<dbReference type="AlphaFoldDB" id="A0A813WB92"/>
<comment type="caution">
    <text evidence="1">The sequence shown here is derived from an EMBL/GenBank/DDBJ whole genome shotgun (WGS) entry which is preliminary data.</text>
</comment>
<dbReference type="Proteomes" id="UP000681722">
    <property type="component" value="Unassembled WGS sequence"/>
</dbReference>
<accession>A0A813WB92</accession>
<evidence type="ECO:0000313" key="4">
    <source>
        <dbReference type="EMBL" id="CAF3789373.1"/>
    </source>
</evidence>
<evidence type="ECO:0008006" key="6">
    <source>
        <dbReference type="Google" id="ProtNLM"/>
    </source>
</evidence>
<evidence type="ECO:0000313" key="3">
    <source>
        <dbReference type="EMBL" id="CAF3642797.1"/>
    </source>
</evidence>
<organism evidence="1 5">
    <name type="scientific">Didymodactylos carnosus</name>
    <dbReference type="NCBI Taxonomy" id="1234261"/>
    <lineage>
        <taxon>Eukaryota</taxon>
        <taxon>Metazoa</taxon>
        <taxon>Spiralia</taxon>
        <taxon>Gnathifera</taxon>
        <taxon>Rotifera</taxon>
        <taxon>Eurotatoria</taxon>
        <taxon>Bdelloidea</taxon>
        <taxon>Philodinida</taxon>
        <taxon>Philodinidae</taxon>
        <taxon>Didymodactylos</taxon>
    </lineage>
</organism>
<dbReference type="EMBL" id="CAJOBC010000958">
    <property type="protein sequence ID" value="CAF3642797.1"/>
    <property type="molecule type" value="Genomic_DNA"/>
</dbReference>
<dbReference type="Proteomes" id="UP000663829">
    <property type="component" value="Unassembled WGS sequence"/>
</dbReference>
<dbReference type="Proteomes" id="UP000677228">
    <property type="component" value="Unassembled WGS sequence"/>
</dbReference>
<protein>
    <recommendedName>
        <fullName evidence="6">Pre-C2HC domain-containing protein</fullName>
    </recommendedName>
</protein>
<dbReference type="OrthoDB" id="6775559at2759"/>
<evidence type="ECO:0000313" key="1">
    <source>
        <dbReference type="EMBL" id="CAF0855026.1"/>
    </source>
</evidence>